<dbReference type="InterPro" id="IPR024163">
    <property type="entry name" value="Aerotolerance_reg_N"/>
</dbReference>
<evidence type="ECO:0000256" key="4">
    <source>
        <dbReference type="ARBA" id="ARBA00023136"/>
    </source>
</evidence>
<dbReference type="Proteomes" id="UP000225108">
    <property type="component" value="Unassembled WGS sequence"/>
</dbReference>
<dbReference type="InterPro" id="IPR011933">
    <property type="entry name" value="Double_TM_dom"/>
</dbReference>
<evidence type="ECO:0000259" key="6">
    <source>
        <dbReference type="PROSITE" id="PS50234"/>
    </source>
</evidence>
<dbReference type="InterPro" id="IPR050768">
    <property type="entry name" value="UPF0353/GerABKA_families"/>
</dbReference>
<evidence type="ECO:0000256" key="3">
    <source>
        <dbReference type="ARBA" id="ARBA00022989"/>
    </source>
</evidence>
<dbReference type="EMBL" id="PEBD01000005">
    <property type="protein sequence ID" value="PHV67670.1"/>
    <property type="molecule type" value="Genomic_DNA"/>
</dbReference>
<dbReference type="SUPFAM" id="SSF53300">
    <property type="entry name" value="vWA-like"/>
    <property type="match status" value="1"/>
</dbReference>
<dbReference type="InterPro" id="IPR002035">
    <property type="entry name" value="VWF_A"/>
</dbReference>
<evidence type="ECO:0000256" key="5">
    <source>
        <dbReference type="SAM" id="Phobius"/>
    </source>
</evidence>
<dbReference type="AlphaFoldDB" id="A0A2G3PPH7"/>
<dbReference type="PANTHER" id="PTHR22550">
    <property type="entry name" value="SPORE GERMINATION PROTEIN"/>
    <property type="match status" value="1"/>
</dbReference>
<name>A0A2G3PPH7_WILMA</name>
<dbReference type="RefSeq" id="WP_030163041.1">
    <property type="nucleotide sequence ID" value="NZ_JAHVCV010000003.1"/>
</dbReference>
<feature type="transmembrane region" description="Helical" evidence="5">
    <location>
        <begin position="303"/>
        <end position="321"/>
    </location>
</feature>
<dbReference type="NCBIfam" id="TIGR02226">
    <property type="entry name" value="two_anch"/>
    <property type="match status" value="1"/>
</dbReference>
<evidence type="ECO:0000256" key="2">
    <source>
        <dbReference type="ARBA" id="ARBA00022692"/>
    </source>
</evidence>
<gene>
    <name evidence="7" type="ORF">CSW57_08400</name>
</gene>
<feature type="transmembrane region" description="Helical" evidence="5">
    <location>
        <begin position="59"/>
        <end position="77"/>
    </location>
</feature>
<evidence type="ECO:0000313" key="8">
    <source>
        <dbReference type="Proteomes" id="UP000225108"/>
    </source>
</evidence>
<keyword evidence="3 5" id="KW-1133">Transmembrane helix</keyword>
<evidence type="ECO:0000256" key="1">
    <source>
        <dbReference type="ARBA" id="ARBA00022475"/>
    </source>
</evidence>
<sequence>MSWFDFASPWWLLIILVVAAVVAGYIYMQRRRQNRALKFANLDLLNTVAPQTRNRTQHIPIVLMVIALLVLTVAMAGPQADRKVPRNKATVMLVIDVSRSMDATDVAPSRLKAAQEAGKKFADELTEGINLGLISYAGTATTLVSPTPDRAATKDAIDKLRLDDKTATGEGILAAVTQIKTLNAVLGGDKGAPPAQVVLLSDGKETVPDDPDDPRGAFTAARKAKEDRIPVNTISFGTRGGTVELEGDRIPVPVDDDSLRKIAQLSEGKFFTASSLDELNQVYGNLQDQIGYETRRGDASRPWLIAGTLLVLLAVGSAVAINRRLP</sequence>
<protein>
    <recommendedName>
        <fullName evidence="6">VWFA domain-containing protein</fullName>
    </recommendedName>
</protein>
<feature type="domain" description="VWFA" evidence="6">
    <location>
        <begin position="90"/>
        <end position="290"/>
    </location>
</feature>
<dbReference type="NCBIfam" id="NF010238">
    <property type="entry name" value="PRK13685.1"/>
    <property type="match status" value="1"/>
</dbReference>
<dbReference type="Pfam" id="PF07584">
    <property type="entry name" value="BatA"/>
    <property type="match status" value="1"/>
</dbReference>
<evidence type="ECO:0000313" key="7">
    <source>
        <dbReference type="EMBL" id="PHV67670.1"/>
    </source>
</evidence>
<proteinExistence type="predicted"/>
<dbReference type="Gene3D" id="3.40.50.410">
    <property type="entry name" value="von Willebrand factor, type A domain"/>
    <property type="match status" value="1"/>
</dbReference>
<feature type="transmembrane region" description="Helical" evidence="5">
    <location>
        <begin position="6"/>
        <end position="28"/>
    </location>
</feature>
<accession>A0A2G3PPH7</accession>
<keyword evidence="1" id="KW-1003">Cell membrane</keyword>
<reference evidence="7 8" key="1">
    <citation type="submission" date="2017-10" db="EMBL/GenBank/DDBJ databases">
        <title>The draft genome sequence of Williamsia sp. BULT 1.1 isolated from the semi-arid grassland soils from South Africa.</title>
        <authorList>
            <person name="Kabwe M.H."/>
            <person name="Govender N."/>
            <person name="Mutseka Lunga P."/>
            <person name="Vikram S."/>
            <person name="Makhalanyane T.P."/>
        </authorList>
    </citation>
    <scope>NUCLEOTIDE SEQUENCE [LARGE SCALE GENOMIC DNA]</scope>
    <source>
        <strain evidence="7 8">BULT 1.1</strain>
    </source>
</reference>
<dbReference type="SMART" id="SM00327">
    <property type="entry name" value="VWA"/>
    <property type="match status" value="1"/>
</dbReference>
<dbReference type="PROSITE" id="PS50234">
    <property type="entry name" value="VWFA"/>
    <property type="match status" value="1"/>
</dbReference>
<dbReference type="InterPro" id="IPR036465">
    <property type="entry name" value="vWFA_dom_sf"/>
</dbReference>
<dbReference type="Pfam" id="PF13519">
    <property type="entry name" value="VWA_2"/>
    <property type="match status" value="1"/>
</dbReference>
<comment type="caution">
    <text evidence="7">The sequence shown here is derived from an EMBL/GenBank/DDBJ whole genome shotgun (WGS) entry which is preliminary data.</text>
</comment>
<keyword evidence="2 5" id="KW-0812">Transmembrane</keyword>
<organism evidence="7 8">
    <name type="scientific">Williamsia marianensis</name>
    <dbReference type="NCBI Taxonomy" id="85044"/>
    <lineage>
        <taxon>Bacteria</taxon>
        <taxon>Bacillati</taxon>
        <taxon>Actinomycetota</taxon>
        <taxon>Actinomycetes</taxon>
        <taxon>Mycobacteriales</taxon>
        <taxon>Nocardiaceae</taxon>
        <taxon>Williamsia</taxon>
    </lineage>
</organism>
<keyword evidence="4 5" id="KW-0472">Membrane</keyword>
<dbReference type="PANTHER" id="PTHR22550:SF5">
    <property type="entry name" value="LEUCINE ZIPPER PROTEIN 4"/>
    <property type="match status" value="1"/>
</dbReference>